<name>A0A3M7RYS1_BRAPC</name>
<keyword evidence="2" id="KW-1185">Reference proteome</keyword>
<accession>A0A3M7RYS1</accession>
<proteinExistence type="predicted"/>
<comment type="caution">
    <text evidence="1">The sequence shown here is derived from an EMBL/GenBank/DDBJ whole genome shotgun (WGS) entry which is preliminary data.</text>
</comment>
<reference evidence="1 2" key="1">
    <citation type="journal article" date="2018" name="Sci. Rep.">
        <title>Genomic signatures of local adaptation to the degree of environmental predictability in rotifers.</title>
        <authorList>
            <person name="Franch-Gras L."/>
            <person name="Hahn C."/>
            <person name="Garcia-Roger E.M."/>
            <person name="Carmona M.J."/>
            <person name="Serra M."/>
            <person name="Gomez A."/>
        </authorList>
    </citation>
    <scope>NUCLEOTIDE SEQUENCE [LARGE SCALE GENOMIC DNA]</scope>
    <source>
        <strain evidence="1">HYR1</strain>
    </source>
</reference>
<dbReference type="EMBL" id="REGN01002362">
    <property type="protein sequence ID" value="RNA28589.1"/>
    <property type="molecule type" value="Genomic_DNA"/>
</dbReference>
<dbReference type="AlphaFoldDB" id="A0A3M7RYS1"/>
<protein>
    <submittedName>
        <fullName evidence="1">Uncharacterized protein</fullName>
    </submittedName>
</protein>
<organism evidence="1 2">
    <name type="scientific">Brachionus plicatilis</name>
    <name type="common">Marine rotifer</name>
    <name type="synonym">Brachionus muelleri</name>
    <dbReference type="NCBI Taxonomy" id="10195"/>
    <lineage>
        <taxon>Eukaryota</taxon>
        <taxon>Metazoa</taxon>
        <taxon>Spiralia</taxon>
        <taxon>Gnathifera</taxon>
        <taxon>Rotifera</taxon>
        <taxon>Eurotatoria</taxon>
        <taxon>Monogononta</taxon>
        <taxon>Pseudotrocha</taxon>
        <taxon>Ploima</taxon>
        <taxon>Brachionidae</taxon>
        <taxon>Brachionus</taxon>
    </lineage>
</organism>
<evidence type="ECO:0000313" key="2">
    <source>
        <dbReference type="Proteomes" id="UP000276133"/>
    </source>
</evidence>
<evidence type="ECO:0000313" key="1">
    <source>
        <dbReference type="EMBL" id="RNA28589.1"/>
    </source>
</evidence>
<gene>
    <name evidence="1" type="ORF">BpHYR1_027489</name>
</gene>
<sequence length="92" mass="10665">MDFTLLLEIVAFDVNKNFSYIIIDLMLINFKTNASKMFFKKTAFNCQRVNWSNQLFFNGSKSCGKFGGNSQRKNSDVGYKILIRLHNSKPRT</sequence>
<dbReference type="Proteomes" id="UP000276133">
    <property type="component" value="Unassembled WGS sequence"/>
</dbReference>